<name>A0A1I2CWP3_9BACT</name>
<dbReference type="EMBL" id="FOLQ01000018">
    <property type="protein sequence ID" value="SFE72716.1"/>
    <property type="molecule type" value="Genomic_DNA"/>
</dbReference>
<keyword evidence="2" id="KW-1185">Reference proteome</keyword>
<evidence type="ECO:0000313" key="1">
    <source>
        <dbReference type="EMBL" id="SFE72716.1"/>
    </source>
</evidence>
<protein>
    <submittedName>
        <fullName evidence="1">Uncharacterized protein</fullName>
    </submittedName>
</protein>
<gene>
    <name evidence="1" type="ORF">SAMN05216167_11879</name>
</gene>
<sequence length="95" mass="11161">MTEYNLNKLTRRKLINLAFTSAAFLAEVTQPAFKLELYYFEGHFIEVSYRKKKPVNEAVHWQICTVNHFPDSPDNTNYLTIYLTQITLPMGKMKN</sequence>
<reference evidence="1 2" key="1">
    <citation type="submission" date="2016-10" db="EMBL/GenBank/DDBJ databases">
        <authorList>
            <person name="de Groot N.N."/>
        </authorList>
    </citation>
    <scope>NUCLEOTIDE SEQUENCE [LARGE SCALE GENOMIC DNA]</scope>
    <source>
        <strain evidence="1 2">DSM 26130</strain>
    </source>
</reference>
<accession>A0A1I2CWP3</accession>
<proteinExistence type="predicted"/>
<dbReference type="Proteomes" id="UP000198598">
    <property type="component" value="Unassembled WGS sequence"/>
</dbReference>
<organism evidence="1 2">
    <name type="scientific">Spirosoma endophyticum</name>
    <dbReference type="NCBI Taxonomy" id="662367"/>
    <lineage>
        <taxon>Bacteria</taxon>
        <taxon>Pseudomonadati</taxon>
        <taxon>Bacteroidota</taxon>
        <taxon>Cytophagia</taxon>
        <taxon>Cytophagales</taxon>
        <taxon>Cytophagaceae</taxon>
        <taxon>Spirosoma</taxon>
    </lineage>
</organism>
<evidence type="ECO:0000313" key="2">
    <source>
        <dbReference type="Proteomes" id="UP000198598"/>
    </source>
</evidence>
<dbReference type="AlphaFoldDB" id="A0A1I2CWP3"/>